<keyword evidence="4 10" id="KW-0547">Nucleotide-binding</keyword>
<dbReference type="Pfam" id="PF01725">
    <property type="entry name" value="Ham1p_like"/>
    <property type="match status" value="1"/>
</dbReference>
<dbReference type="FunFam" id="3.90.950.10:FF:000001">
    <property type="entry name" value="dITP/XTP pyrophosphatase"/>
    <property type="match status" value="1"/>
</dbReference>
<evidence type="ECO:0000256" key="10">
    <source>
        <dbReference type="HAMAP-Rule" id="MF_01405"/>
    </source>
</evidence>
<evidence type="ECO:0000313" key="12">
    <source>
        <dbReference type="EMBL" id="MBA2173410.1"/>
    </source>
</evidence>
<feature type="binding site" evidence="10">
    <location>
        <begin position="154"/>
        <end position="157"/>
    </location>
    <ligand>
        <name>substrate</name>
    </ligand>
</feature>
<organism evidence="12 13">
    <name type="scientific">Halobacillus locisalis</name>
    <dbReference type="NCBI Taxonomy" id="220753"/>
    <lineage>
        <taxon>Bacteria</taxon>
        <taxon>Bacillati</taxon>
        <taxon>Bacillota</taxon>
        <taxon>Bacilli</taxon>
        <taxon>Bacillales</taxon>
        <taxon>Bacillaceae</taxon>
        <taxon>Halobacillus</taxon>
    </lineage>
</organism>
<evidence type="ECO:0000313" key="13">
    <source>
        <dbReference type="Proteomes" id="UP000571017"/>
    </source>
</evidence>
<dbReference type="GO" id="GO:0035870">
    <property type="term" value="F:dITP diphosphatase activity"/>
    <property type="evidence" value="ECO:0007669"/>
    <property type="project" value="UniProtKB-UniRule"/>
</dbReference>
<dbReference type="EMBL" id="JACEFG010000001">
    <property type="protein sequence ID" value="MBA2173410.1"/>
    <property type="molecule type" value="Genomic_DNA"/>
</dbReference>
<feature type="binding site" evidence="10">
    <location>
        <position position="71"/>
    </location>
    <ligand>
        <name>Mg(2+)</name>
        <dbReference type="ChEBI" id="CHEBI:18420"/>
    </ligand>
</feature>
<comment type="catalytic activity">
    <reaction evidence="10">
        <text>ITP + H2O = IMP + diphosphate + H(+)</text>
        <dbReference type="Rhea" id="RHEA:29399"/>
        <dbReference type="ChEBI" id="CHEBI:15377"/>
        <dbReference type="ChEBI" id="CHEBI:15378"/>
        <dbReference type="ChEBI" id="CHEBI:33019"/>
        <dbReference type="ChEBI" id="CHEBI:58053"/>
        <dbReference type="ChEBI" id="CHEBI:61402"/>
        <dbReference type="EC" id="3.6.1.66"/>
    </reaction>
</comment>
<dbReference type="GO" id="GO:0036220">
    <property type="term" value="F:ITP diphosphatase activity"/>
    <property type="evidence" value="ECO:0007669"/>
    <property type="project" value="UniProtKB-UniRule"/>
</dbReference>
<dbReference type="GO" id="GO:0017111">
    <property type="term" value="F:ribonucleoside triphosphate phosphatase activity"/>
    <property type="evidence" value="ECO:0007669"/>
    <property type="project" value="InterPro"/>
</dbReference>
<evidence type="ECO:0000256" key="7">
    <source>
        <dbReference type="ARBA" id="ARBA00023080"/>
    </source>
</evidence>
<dbReference type="CDD" id="cd00515">
    <property type="entry name" value="HAM1"/>
    <property type="match status" value="1"/>
</dbReference>
<comment type="catalytic activity">
    <reaction evidence="9 10">
        <text>XTP + H2O = XMP + diphosphate + H(+)</text>
        <dbReference type="Rhea" id="RHEA:28610"/>
        <dbReference type="ChEBI" id="CHEBI:15377"/>
        <dbReference type="ChEBI" id="CHEBI:15378"/>
        <dbReference type="ChEBI" id="CHEBI:33019"/>
        <dbReference type="ChEBI" id="CHEBI:57464"/>
        <dbReference type="ChEBI" id="CHEBI:61314"/>
        <dbReference type="EC" id="3.6.1.66"/>
    </reaction>
</comment>
<comment type="catalytic activity">
    <reaction evidence="8 10">
        <text>dITP + H2O = dIMP + diphosphate + H(+)</text>
        <dbReference type="Rhea" id="RHEA:28342"/>
        <dbReference type="ChEBI" id="CHEBI:15377"/>
        <dbReference type="ChEBI" id="CHEBI:15378"/>
        <dbReference type="ChEBI" id="CHEBI:33019"/>
        <dbReference type="ChEBI" id="CHEBI:61194"/>
        <dbReference type="ChEBI" id="CHEBI:61382"/>
        <dbReference type="EC" id="3.6.1.66"/>
    </reaction>
</comment>
<feature type="binding site" evidence="10">
    <location>
        <begin position="8"/>
        <end position="13"/>
    </location>
    <ligand>
        <name>substrate</name>
    </ligand>
</feature>
<protein>
    <recommendedName>
        <fullName evidence="10">dITP/XTP pyrophosphatase</fullName>
        <ecNumber evidence="10">3.6.1.66</ecNumber>
    </recommendedName>
    <alternativeName>
        <fullName evidence="10">Non-canonical purine NTP pyrophosphatase</fullName>
    </alternativeName>
    <alternativeName>
        <fullName evidence="10">Non-standard purine NTP pyrophosphatase</fullName>
    </alternativeName>
    <alternativeName>
        <fullName evidence="10">Nucleoside-triphosphate diphosphatase</fullName>
    </alternativeName>
    <alternativeName>
        <fullName evidence="10">Nucleoside-triphosphate pyrophosphatase</fullName>
        <shortName evidence="10">NTPase</shortName>
    </alternativeName>
</protein>
<dbReference type="Gene3D" id="3.90.950.10">
    <property type="match status" value="1"/>
</dbReference>
<comment type="cofactor">
    <cofactor evidence="10">
        <name>Mg(2+)</name>
        <dbReference type="ChEBI" id="CHEBI:18420"/>
    </cofactor>
    <text evidence="10">Binds 1 Mg(2+) ion per subunit.</text>
</comment>
<dbReference type="InterPro" id="IPR002637">
    <property type="entry name" value="RdgB/HAM1"/>
</dbReference>
<dbReference type="GO" id="GO:0009146">
    <property type="term" value="P:purine nucleoside triphosphate catabolic process"/>
    <property type="evidence" value="ECO:0007669"/>
    <property type="project" value="UniProtKB-UniRule"/>
</dbReference>
<dbReference type="NCBIfam" id="NF011397">
    <property type="entry name" value="PRK14822.1"/>
    <property type="match status" value="1"/>
</dbReference>
<evidence type="ECO:0000256" key="9">
    <source>
        <dbReference type="ARBA" id="ARBA00052017"/>
    </source>
</evidence>
<proteinExistence type="inferred from homology"/>
<evidence type="ECO:0000256" key="5">
    <source>
        <dbReference type="ARBA" id="ARBA00022801"/>
    </source>
</evidence>
<dbReference type="PANTHER" id="PTHR11067">
    <property type="entry name" value="INOSINE TRIPHOSPHATE PYROPHOSPHATASE/HAM1 PROTEIN"/>
    <property type="match status" value="1"/>
</dbReference>
<dbReference type="GO" id="GO:0000166">
    <property type="term" value="F:nucleotide binding"/>
    <property type="evidence" value="ECO:0007669"/>
    <property type="project" value="UniProtKB-KW"/>
</dbReference>
<dbReference type="SUPFAM" id="SSF52972">
    <property type="entry name" value="ITPase-like"/>
    <property type="match status" value="1"/>
</dbReference>
<dbReference type="PANTHER" id="PTHR11067:SF9">
    <property type="entry name" value="INOSINE TRIPHOSPHATE PYROPHOSPHATASE"/>
    <property type="match status" value="1"/>
</dbReference>
<feature type="binding site" evidence="10">
    <location>
        <begin position="182"/>
        <end position="183"/>
    </location>
    <ligand>
        <name>substrate</name>
    </ligand>
</feature>
<dbReference type="GO" id="GO:0009117">
    <property type="term" value="P:nucleotide metabolic process"/>
    <property type="evidence" value="ECO:0007669"/>
    <property type="project" value="UniProtKB-KW"/>
</dbReference>
<evidence type="ECO:0000256" key="1">
    <source>
        <dbReference type="ARBA" id="ARBA00008023"/>
    </source>
</evidence>
<name>A0A838CMY4_9BACI</name>
<dbReference type="GO" id="GO:0005829">
    <property type="term" value="C:cytosol"/>
    <property type="evidence" value="ECO:0007669"/>
    <property type="project" value="TreeGrafter"/>
</dbReference>
<feature type="binding site" evidence="10">
    <location>
        <position position="177"/>
    </location>
    <ligand>
        <name>substrate</name>
    </ligand>
</feature>
<dbReference type="Proteomes" id="UP000571017">
    <property type="component" value="Unassembled WGS sequence"/>
</dbReference>
<evidence type="ECO:0000256" key="11">
    <source>
        <dbReference type="RuleBase" id="RU003781"/>
    </source>
</evidence>
<dbReference type="AlphaFoldDB" id="A0A838CMY4"/>
<evidence type="ECO:0000256" key="4">
    <source>
        <dbReference type="ARBA" id="ARBA00022741"/>
    </source>
</evidence>
<feature type="binding site" evidence="10">
    <location>
        <position position="42"/>
    </location>
    <ligand>
        <name>Mg(2+)</name>
        <dbReference type="ChEBI" id="CHEBI:18420"/>
    </ligand>
</feature>
<sequence>MNQLVIATKNKGKVREFRDMFSKYGIEVKSLLDFDQPIQDIEETGTTFSENAIIKAEAIANEFNIPVLADDSGIEVDALNGEPGVYSARYAGLEKDDQKNLEKVLKNLEGVPKPERTARFVCAAAVARPGEETFVRVGTCEGSITTEPQGDHGFGYDPIFLPTGSERTLAEYTSEEKNAISHRHHAIVQLEDWLKNA</sequence>
<reference evidence="12 13" key="1">
    <citation type="journal article" date="2004" name="Extremophiles">
        <title>Halobacillus locisalis sp. nov., a halophilic bacterium isolated from a marine solar saltern of the Yellow Sea in Korea.</title>
        <authorList>
            <person name="Yoon J.H."/>
            <person name="Kang K.H."/>
            <person name="Oh T.K."/>
            <person name="Park Y.H."/>
        </authorList>
    </citation>
    <scope>NUCLEOTIDE SEQUENCE [LARGE SCALE GENOMIC DNA]</scope>
    <source>
        <strain evidence="12 13">KCTC 3788</strain>
    </source>
</reference>
<dbReference type="GO" id="GO:0036222">
    <property type="term" value="F:XTP diphosphatase activity"/>
    <property type="evidence" value="ECO:0007669"/>
    <property type="project" value="UniProtKB-UniRule"/>
</dbReference>
<feature type="binding site" evidence="10">
    <location>
        <position position="72"/>
    </location>
    <ligand>
        <name>substrate</name>
    </ligand>
</feature>
<evidence type="ECO:0000256" key="6">
    <source>
        <dbReference type="ARBA" id="ARBA00022842"/>
    </source>
</evidence>
<keyword evidence="3 10" id="KW-0479">Metal-binding</keyword>
<dbReference type="GO" id="GO:0046872">
    <property type="term" value="F:metal ion binding"/>
    <property type="evidence" value="ECO:0007669"/>
    <property type="project" value="UniProtKB-KW"/>
</dbReference>
<comment type="subunit">
    <text evidence="2 10">Homodimer.</text>
</comment>
<keyword evidence="7 10" id="KW-0546">Nucleotide metabolism</keyword>
<keyword evidence="5 10" id="KW-0378">Hydrolase</keyword>
<keyword evidence="6 10" id="KW-0460">Magnesium</keyword>
<dbReference type="NCBIfam" id="TIGR00042">
    <property type="entry name" value="RdgB/HAM1 family non-canonical purine NTP pyrophosphatase"/>
    <property type="match status" value="1"/>
</dbReference>
<dbReference type="InterPro" id="IPR029001">
    <property type="entry name" value="ITPase-like_fam"/>
</dbReference>
<dbReference type="RefSeq" id="WP_181470478.1">
    <property type="nucleotide sequence ID" value="NZ_JACEFG010000001.1"/>
</dbReference>
<keyword evidence="13" id="KW-1185">Reference proteome</keyword>
<comment type="caution">
    <text evidence="12">The sequence shown here is derived from an EMBL/GenBank/DDBJ whole genome shotgun (WGS) entry which is preliminary data.</text>
</comment>
<comment type="similarity">
    <text evidence="1 10 11">Belongs to the HAM1 NTPase family.</text>
</comment>
<evidence type="ECO:0000256" key="2">
    <source>
        <dbReference type="ARBA" id="ARBA00011738"/>
    </source>
</evidence>
<dbReference type="HAMAP" id="MF_01405">
    <property type="entry name" value="Non_canon_purine_NTPase"/>
    <property type="match status" value="1"/>
</dbReference>
<dbReference type="InterPro" id="IPR020922">
    <property type="entry name" value="dITP/XTP_pyrophosphatase"/>
</dbReference>
<evidence type="ECO:0000256" key="3">
    <source>
        <dbReference type="ARBA" id="ARBA00022723"/>
    </source>
</evidence>
<dbReference type="EC" id="3.6.1.66" evidence="10"/>
<comment type="function">
    <text evidence="10">Pyrophosphatase that catalyzes the hydrolysis of nucleoside triphosphates to their monophosphate derivatives, with a high preference for the non-canonical purine nucleotides XTP (xanthosine triphosphate), dITP (deoxyinosine triphosphate) and ITP. Seems to function as a house-cleaning enzyme that removes non-canonical purine nucleotides from the nucleotide pool, thus preventing their incorporation into DNA/RNA and avoiding chromosomal lesions.</text>
</comment>
<evidence type="ECO:0000256" key="8">
    <source>
        <dbReference type="ARBA" id="ARBA00051875"/>
    </source>
</evidence>
<gene>
    <name evidence="12" type="ORF">H0266_00695</name>
</gene>
<feature type="active site" description="Proton acceptor" evidence="10">
    <location>
        <position position="71"/>
    </location>
</feature>
<accession>A0A838CMY4</accession>